<dbReference type="Pfam" id="PF09334">
    <property type="entry name" value="tRNA-synt_1g"/>
    <property type="match status" value="1"/>
</dbReference>
<dbReference type="SUPFAM" id="SSF52374">
    <property type="entry name" value="Nucleotidylyl transferase"/>
    <property type="match status" value="1"/>
</dbReference>
<feature type="domain" description="Methionyl/Leucyl tRNA synthetase" evidence="8">
    <location>
        <begin position="15"/>
        <end position="352"/>
    </location>
</feature>
<keyword evidence="2 6" id="KW-0547">Nucleotide-binding</keyword>
<dbReference type="EC" id="6.1.1.10" evidence="9"/>
<proteinExistence type="inferred from homology"/>
<dbReference type="InterPro" id="IPR023457">
    <property type="entry name" value="Met-tRNA_synth_2"/>
</dbReference>
<keyword evidence="5 6" id="KW-0030">Aminoacyl-tRNA synthetase</keyword>
<evidence type="ECO:0000256" key="2">
    <source>
        <dbReference type="ARBA" id="ARBA00022741"/>
    </source>
</evidence>
<dbReference type="Gene3D" id="3.40.50.620">
    <property type="entry name" value="HUPs"/>
    <property type="match status" value="1"/>
</dbReference>
<evidence type="ECO:0000313" key="10">
    <source>
        <dbReference type="Proteomes" id="UP000229529"/>
    </source>
</evidence>
<dbReference type="GO" id="GO:0004825">
    <property type="term" value="F:methionine-tRNA ligase activity"/>
    <property type="evidence" value="ECO:0007669"/>
    <property type="project" value="UniProtKB-EC"/>
</dbReference>
<dbReference type="Gene3D" id="2.170.220.10">
    <property type="match status" value="1"/>
</dbReference>
<dbReference type="InterPro" id="IPR015413">
    <property type="entry name" value="Methionyl/Leucyl_tRNA_Synth"/>
</dbReference>
<evidence type="ECO:0000256" key="6">
    <source>
        <dbReference type="RuleBase" id="RU363039"/>
    </source>
</evidence>
<dbReference type="InterPro" id="IPR014729">
    <property type="entry name" value="Rossmann-like_a/b/a_fold"/>
</dbReference>
<evidence type="ECO:0000256" key="1">
    <source>
        <dbReference type="ARBA" id="ARBA00022598"/>
    </source>
</evidence>
<feature type="transmembrane region" description="Helical" evidence="7">
    <location>
        <begin position="217"/>
        <end position="237"/>
    </location>
</feature>
<keyword evidence="7" id="KW-0472">Membrane</keyword>
<dbReference type="PRINTS" id="PR01041">
    <property type="entry name" value="TRNASYNTHMET"/>
</dbReference>
<dbReference type="EMBL" id="NXGS01000125">
    <property type="protein sequence ID" value="PIM96165.1"/>
    <property type="molecule type" value="Genomic_DNA"/>
</dbReference>
<evidence type="ECO:0000256" key="5">
    <source>
        <dbReference type="ARBA" id="ARBA00023146"/>
    </source>
</evidence>
<dbReference type="Gene3D" id="1.10.730.10">
    <property type="entry name" value="Isoleucyl-tRNA Synthetase, Domain 1"/>
    <property type="match status" value="1"/>
</dbReference>
<gene>
    <name evidence="9" type="primary">metG</name>
    <name evidence="9" type="ORF">alecur_190</name>
</gene>
<keyword evidence="7" id="KW-1133">Transmembrane helix</keyword>
<evidence type="ECO:0000256" key="4">
    <source>
        <dbReference type="ARBA" id="ARBA00022917"/>
    </source>
</evidence>
<accession>A0ABX4MHB5</accession>
<sequence length="471" mass="55456">MKDHRVNQIKKTFNIYVALTYTNNTPHIGHLYELIIADVFRKYASLWYKTRLIVGSDDHGMGVSTNAKNIGSLPIKLSNFNSNKLLEIIVRFRISVNDWISTSQKRHIINLYHKFSFIKRIKKYLYKMNYCGWYLPAKEVFCGYNTIKFSRNNMFTCNGQPVEWVEEENIFINYNSIKNKIIALYRANKIKTPNVKSLVLYKILNNAKNICISRKKLLGYGIKLSLGSSNYTLWVWIDALLAYSNSWQKNKIHIVGKDIIWFHLTYYIALLLIFNVKLPKFIYQHQFLKGKGIKLSKSLDNRCVSFEKLPRFLIYYLLSSKGGSKDIEINNLDVNKAESDLINNLGNLVKRLSKLIHLHGFKIKKITVSDWLLYLYSKHSEKVIKRYLILFKINLILSLLLKQSAKINNKISTYKLWYNKNIKHKLYIYSHITAYILSLFKPIVGDKINTIIYKMFIGDWKYMPFKKISNR</sequence>
<evidence type="ECO:0000313" key="9">
    <source>
        <dbReference type="EMBL" id="PIM96165.1"/>
    </source>
</evidence>
<keyword evidence="1 6" id="KW-0436">Ligase</keyword>
<protein>
    <submittedName>
        <fullName evidence="9">Methionine--tRNA ligase</fullName>
        <ecNumber evidence="9">6.1.1.10</ecNumber>
    </submittedName>
</protein>
<comment type="caution">
    <text evidence="9">The sequence shown here is derived from an EMBL/GenBank/DDBJ whole genome shotgun (WGS) entry which is preliminary data.</text>
</comment>
<dbReference type="InterPro" id="IPR033911">
    <property type="entry name" value="MetRS_core"/>
</dbReference>
<keyword evidence="4 6" id="KW-0648">Protein biosynthesis</keyword>
<evidence type="ECO:0000259" key="8">
    <source>
        <dbReference type="Pfam" id="PF09334"/>
    </source>
</evidence>
<dbReference type="Proteomes" id="UP000229529">
    <property type="component" value="Unassembled WGS sequence"/>
</dbReference>
<reference evidence="9" key="1">
    <citation type="submission" date="2017-09" db="EMBL/GenBank/DDBJ databases">
        <authorList>
            <person name="Campbell M.A."/>
            <person name="Lukasik P."/>
            <person name="Simon C."/>
            <person name="McCutcheon J.P."/>
        </authorList>
    </citation>
    <scope>NUCLEOTIDE SEQUENCE [LARGE SCALE GENOMIC DNA]</scope>
    <source>
        <strain evidence="9">ALECUR</strain>
    </source>
</reference>
<dbReference type="PANTHER" id="PTHR43326">
    <property type="entry name" value="METHIONYL-TRNA SYNTHETASE"/>
    <property type="match status" value="1"/>
</dbReference>
<organism evidence="9 10">
    <name type="scientific">Candidatus Hodgkinia cicadicola</name>
    <dbReference type="NCBI Taxonomy" id="573658"/>
    <lineage>
        <taxon>Bacteria</taxon>
        <taxon>Pseudomonadati</taxon>
        <taxon>Pseudomonadota</taxon>
        <taxon>Alphaproteobacteria</taxon>
        <taxon>Hyphomicrobiales</taxon>
        <taxon>Candidatus Hodgkinia</taxon>
    </lineage>
</organism>
<keyword evidence="7" id="KW-0812">Transmembrane</keyword>
<comment type="similarity">
    <text evidence="6">Belongs to the class-I aminoacyl-tRNA synthetase family.</text>
</comment>
<name>A0ABX4MHB5_9HYPH</name>
<dbReference type="PANTHER" id="PTHR43326:SF1">
    <property type="entry name" value="METHIONINE--TRNA LIGASE, MITOCHONDRIAL"/>
    <property type="match status" value="1"/>
</dbReference>
<keyword evidence="10" id="KW-1185">Reference proteome</keyword>
<feature type="transmembrane region" description="Helical" evidence="7">
    <location>
        <begin position="259"/>
        <end position="278"/>
    </location>
</feature>
<keyword evidence="3 6" id="KW-0067">ATP-binding</keyword>
<evidence type="ECO:0000256" key="3">
    <source>
        <dbReference type="ARBA" id="ARBA00022840"/>
    </source>
</evidence>
<evidence type="ECO:0000256" key="7">
    <source>
        <dbReference type="SAM" id="Phobius"/>
    </source>
</evidence>